<dbReference type="Proteomes" id="UP000799441">
    <property type="component" value="Unassembled WGS sequence"/>
</dbReference>
<protein>
    <recommendedName>
        <fullName evidence="6">RNA polymerase II subunit A C-terminal domain phosphatase</fullName>
        <ecNumber evidence="6">3.1.3.16</ecNumber>
    </recommendedName>
</protein>
<dbReference type="SMART" id="SM00577">
    <property type="entry name" value="CPDc"/>
    <property type="match status" value="1"/>
</dbReference>
<feature type="compositionally biased region" description="Basic and acidic residues" evidence="7">
    <location>
        <begin position="331"/>
        <end position="346"/>
    </location>
</feature>
<feature type="compositionally biased region" description="Polar residues" evidence="7">
    <location>
        <begin position="656"/>
        <end position="671"/>
    </location>
</feature>
<keyword evidence="11" id="KW-1185">Reference proteome</keyword>
<dbReference type="SUPFAM" id="SSF56784">
    <property type="entry name" value="HAD-like"/>
    <property type="match status" value="1"/>
</dbReference>
<evidence type="ECO:0000259" key="9">
    <source>
        <dbReference type="PROSITE" id="PS50969"/>
    </source>
</evidence>
<dbReference type="InterPro" id="IPR039189">
    <property type="entry name" value="Fcp1"/>
</dbReference>
<dbReference type="Gene3D" id="3.40.50.10190">
    <property type="entry name" value="BRCT domain"/>
    <property type="match status" value="1"/>
</dbReference>
<accession>A0A9P4UPN4</accession>
<keyword evidence="2 6" id="KW-0378">Hydrolase</keyword>
<dbReference type="InterPro" id="IPR023214">
    <property type="entry name" value="HAD_sf"/>
</dbReference>
<dbReference type="InterPro" id="IPR011947">
    <property type="entry name" value="FCP1_euk"/>
</dbReference>
<evidence type="ECO:0000259" key="8">
    <source>
        <dbReference type="PROSITE" id="PS50172"/>
    </source>
</evidence>
<evidence type="ECO:0000256" key="2">
    <source>
        <dbReference type="ARBA" id="ARBA00022801"/>
    </source>
</evidence>
<evidence type="ECO:0000313" key="10">
    <source>
        <dbReference type="EMBL" id="KAF2720943.1"/>
    </source>
</evidence>
<feature type="domain" description="BRCT" evidence="8">
    <location>
        <begin position="520"/>
        <end position="615"/>
    </location>
</feature>
<dbReference type="EC" id="3.1.3.16" evidence="6"/>
<feature type="domain" description="FCP1 homology" evidence="9">
    <location>
        <begin position="160"/>
        <end position="333"/>
    </location>
</feature>
<evidence type="ECO:0000256" key="7">
    <source>
        <dbReference type="SAM" id="MobiDB-lite"/>
    </source>
</evidence>
<evidence type="ECO:0000313" key="11">
    <source>
        <dbReference type="Proteomes" id="UP000799441"/>
    </source>
</evidence>
<gene>
    <name evidence="10" type="ORF">K431DRAFT_285210</name>
</gene>
<dbReference type="CDD" id="cd17729">
    <property type="entry name" value="BRCT_CTDP1"/>
    <property type="match status" value="1"/>
</dbReference>
<feature type="compositionally biased region" description="Polar residues" evidence="7">
    <location>
        <begin position="787"/>
        <end position="804"/>
    </location>
</feature>
<dbReference type="InterPro" id="IPR036412">
    <property type="entry name" value="HAD-like_sf"/>
</dbReference>
<organism evidence="10 11">
    <name type="scientific">Polychaeton citri CBS 116435</name>
    <dbReference type="NCBI Taxonomy" id="1314669"/>
    <lineage>
        <taxon>Eukaryota</taxon>
        <taxon>Fungi</taxon>
        <taxon>Dikarya</taxon>
        <taxon>Ascomycota</taxon>
        <taxon>Pezizomycotina</taxon>
        <taxon>Dothideomycetes</taxon>
        <taxon>Dothideomycetidae</taxon>
        <taxon>Capnodiales</taxon>
        <taxon>Capnodiaceae</taxon>
        <taxon>Polychaeton</taxon>
    </lineage>
</organism>
<dbReference type="PROSITE" id="PS50172">
    <property type="entry name" value="BRCT"/>
    <property type="match status" value="1"/>
</dbReference>
<proteinExistence type="predicted"/>
<dbReference type="CDD" id="cd07521">
    <property type="entry name" value="HAD_FCP1-like"/>
    <property type="match status" value="1"/>
</dbReference>
<dbReference type="PANTHER" id="PTHR23081:SF36">
    <property type="entry name" value="RNA POLYMERASE II SUBUNIT A C-TERMINAL DOMAIN PHOSPHATASE"/>
    <property type="match status" value="1"/>
</dbReference>
<dbReference type="InterPro" id="IPR036420">
    <property type="entry name" value="BRCT_dom_sf"/>
</dbReference>
<dbReference type="Gene3D" id="3.40.50.1000">
    <property type="entry name" value="HAD superfamily/HAD-like"/>
    <property type="match status" value="1"/>
</dbReference>
<evidence type="ECO:0000256" key="3">
    <source>
        <dbReference type="ARBA" id="ARBA00023242"/>
    </source>
</evidence>
<keyword evidence="3 6" id="KW-0539">Nucleus</keyword>
<feature type="region of interest" description="Disordered" evidence="7">
    <location>
        <begin position="651"/>
        <end position="858"/>
    </location>
</feature>
<feature type="region of interest" description="Disordered" evidence="7">
    <location>
        <begin position="327"/>
        <end position="409"/>
    </location>
</feature>
<dbReference type="AlphaFoldDB" id="A0A9P4UPN4"/>
<dbReference type="SMART" id="SM00292">
    <property type="entry name" value="BRCT"/>
    <property type="match status" value="1"/>
</dbReference>
<evidence type="ECO:0000256" key="4">
    <source>
        <dbReference type="ARBA" id="ARBA00047761"/>
    </source>
</evidence>
<dbReference type="InterPro" id="IPR004274">
    <property type="entry name" value="FCP1_dom"/>
</dbReference>
<dbReference type="EMBL" id="MU003794">
    <property type="protein sequence ID" value="KAF2720943.1"/>
    <property type="molecule type" value="Genomic_DNA"/>
</dbReference>
<reference evidence="10" key="1">
    <citation type="journal article" date="2020" name="Stud. Mycol.">
        <title>101 Dothideomycetes genomes: a test case for predicting lifestyles and emergence of pathogens.</title>
        <authorList>
            <person name="Haridas S."/>
            <person name="Albert R."/>
            <person name="Binder M."/>
            <person name="Bloem J."/>
            <person name="Labutti K."/>
            <person name="Salamov A."/>
            <person name="Andreopoulos B."/>
            <person name="Baker S."/>
            <person name="Barry K."/>
            <person name="Bills G."/>
            <person name="Bluhm B."/>
            <person name="Cannon C."/>
            <person name="Castanera R."/>
            <person name="Culley D."/>
            <person name="Daum C."/>
            <person name="Ezra D."/>
            <person name="Gonzalez J."/>
            <person name="Henrissat B."/>
            <person name="Kuo A."/>
            <person name="Liang C."/>
            <person name="Lipzen A."/>
            <person name="Lutzoni F."/>
            <person name="Magnuson J."/>
            <person name="Mondo S."/>
            <person name="Nolan M."/>
            <person name="Ohm R."/>
            <person name="Pangilinan J."/>
            <person name="Park H.-J."/>
            <person name="Ramirez L."/>
            <person name="Alfaro M."/>
            <person name="Sun H."/>
            <person name="Tritt A."/>
            <person name="Yoshinaga Y."/>
            <person name="Zwiers L.-H."/>
            <person name="Turgeon B."/>
            <person name="Goodwin S."/>
            <person name="Spatafora J."/>
            <person name="Crous P."/>
            <person name="Grigoriev I."/>
        </authorList>
    </citation>
    <scope>NUCLEOTIDE SEQUENCE</scope>
    <source>
        <strain evidence="10">CBS 116435</strain>
    </source>
</reference>
<dbReference type="PANTHER" id="PTHR23081">
    <property type="entry name" value="RNA POLYMERASE II CTD PHOSPHATASE"/>
    <property type="match status" value="1"/>
</dbReference>
<dbReference type="SUPFAM" id="SSF52113">
    <property type="entry name" value="BRCT domain"/>
    <property type="match status" value="1"/>
</dbReference>
<evidence type="ECO:0000256" key="6">
    <source>
        <dbReference type="RuleBase" id="RU366066"/>
    </source>
</evidence>
<comment type="subcellular location">
    <subcellularLocation>
        <location evidence="1 6">Nucleus</location>
    </subcellularLocation>
</comment>
<evidence type="ECO:0000256" key="5">
    <source>
        <dbReference type="ARBA" id="ARBA00048336"/>
    </source>
</evidence>
<dbReference type="Pfam" id="PF03031">
    <property type="entry name" value="NIF"/>
    <property type="match status" value="1"/>
</dbReference>
<dbReference type="Pfam" id="PF00533">
    <property type="entry name" value="BRCT"/>
    <property type="match status" value="1"/>
</dbReference>
<dbReference type="GO" id="GO:0005634">
    <property type="term" value="C:nucleus"/>
    <property type="evidence" value="ECO:0007669"/>
    <property type="project" value="UniProtKB-SubCell"/>
</dbReference>
<dbReference type="GO" id="GO:0008420">
    <property type="term" value="F:RNA polymerase II CTD heptapeptide repeat phosphatase activity"/>
    <property type="evidence" value="ECO:0007669"/>
    <property type="project" value="UniProtKB-UniRule"/>
</dbReference>
<dbReference type="PROSITE" id="PS50969">
    <property type="entry name" value="FCP1"/>
    <property type="match status" value="1"/>
</dbReference>
<evidence type="ECO:0000256" key="1">
    <source>
        <dbReference type="ARBA" id="ARBA00004123"/>
    </source>
</evidence>
<comment type="catalytic activity">
    <reaction evidence="4 6">
        <text>O-phospho-L-seryl-[protein] + H2O = L-seryl-[protein] + phosphate</text>
        <dbReference type="Rhea" id="RHEA:20629"/>
        <dbReference type="Rhea" id="RHEA-COMP:9863"/>
        <dbReference type="Rhea" id="RHEA-COMP:11604"/>
        <dbReference type="ChEBI" id="CHEBI:15377"/>
        <dbReference type="ChEBI" id="CHEBI:29999"/>
        <dbReference type="ChEBI" id="CHEBI:43474"/>
        <dbReference type="ChEBI" id="CHEBI:83421"/>
        <dbReference type="EC" id="3.1.3.16"/>
    </reaction>
</comment>
<feature type="compositionally biased region" description="Basic and acidic residues" evidence="7">
    <location>
        <begin position="687"/>
        <end position="710"/>
    </location>
</feature>
<sequence>MRVYIPDSLAYPITVTKVLCFVGDSIEQNDRLFSYEYKSWVTEGKAGTLEDNEGTKVQRSFYSDFECEFEGTIQELFIKPGQVISRAMHIAEVEESCRHEVQFGGMCANCGKDMTLVESYNATTRNTERAKINTVHGNTNLLVSSAEATRADEEAKRRLLDSRKLILVVDLDQTIIHATVDPTVMEWQNDPENPNYEAVKDVRKFQLSENQKADWYYIKLRPGTEEFLKTISKYYELHIYTMGTRAYADNIANIIDPDRKLFANRVLSRDENGTVAHKNLKRLFPVDSKMVVIIDDRGDVWSWSPNLVKVNPFDFFVGIGDINSSFLPKRPGVDKDEKPSELERAQRKGATKPSDKAAPFADRPQVNGTTSTVDHMMSMAGDQSEESLKEKTQEQDEEIEKQLENRPLLQMQKKLEAEEEKAKTSPAVEAAAELLSEDGDKKDSELPKYRHNLLEDDDNELEFLRTHLIDVHTAFYDAYENNLPDIQGGRVAELRPGHGKKRPGDDLATLPDAAAVMPEMKQKVLKGVHIVFSGVVPLGVDIQTYDTAVWAKSFGATVSERISRKTTHVVASPERRTAKVKHAIRKGGRIAIVSTAWLFACFREWNRVDEDPYRIHNDNIYSNGEKEGLPEILREHAEILSSSEEDGILTEEENDSGTNTPGVLNGDTNGRTAKDPLELDTDLEELEIYKPSDASERDDSSPIDSEKQEDWGEINEELAEFLGSDLDDTSDSEAESTTSAKSSAGRRTPSSEKKRKRDALADGDEEESGGEGRESKLQKRKREAIARTSSLNTVQNIANSSKGSTPAAPDVTALEPESKEEQDEDDDGWGDGGAEDEFEAELEAEMERRSEGDPEEAQ</sequence>
<feature type="compositionally biased region" description="Basic and acidic residues" evidence="7">
    <location>
        <begin position="386"/>
        <end position="404"/>
    </location>
</feature>
<feature type="compositionally biased region" description="Acidic residues" evidence="7">
    <location>
        <begin position="818"/>
        <end position="844"/>
    </location>
</feature>
<feature type="compositionally biased region" description="Acidic residues" evidence="7">
    <location>
        <begin position="711"/>
        <end position="734"/>
    </location>
</feature>
<name>A0A9P4UPN4_9PEZI</name>
<dbReference type="NCBIfam" id="TIGR02250">
    <property type="entry name" value="FCP1_euk"/>
    <property type="match status" value="1"/>
</dbReference>
<comment type="catalytic activity">
    <reaction evidence="5 6">
        <text>O-phospho-L-threonyl-[protein] + H2O = L-threonyl-[protein] + phosphate</text>
        <dbReference type="Rhea" id="RHEA:47004"/>
        <dbReference type="Rhea" id="RHEA-COMP:11060"/>
        <dbReference type="Rhea" id="RHEA-COMP:11605"/>
        <dbReference type="ChEBI" id="CHEBI:15377"/>
        <dbReference type="ChEBI" id="CHEBI:30013"/>
        <dbReference type="ChEBI" id="CHEBI:43474"/>
        <dbReference type="ChEBI" id="CHEBI:61977"/>
        <dbReference type="EC" id="3.1.3.16"/>
    </reaction>
</comment>
<dbReference type="OrthoDB" id="10249888at2759"/>
<dbReference type="InterPro" id="IPR001357">
    <property type="entry name" value="BRCT_dom"/>
</dbReference>
<comment type="function">
    <text evidence="6">This promotes the activity of RNA polymerase II.</text>
</comment>
<comment type="caution">
    <text evidence="10">The sequence shown here is derived from an EMBL/GenBank/DDBJ whole genome shotgun (WGS) entry which is preliminary data.</text>
</comment>